<organism evidence="2 3">
    <name type="scientific">Pleurodeles waltl</name>
    <name type="common">Iberian ribbed newt</name>
    <dbReference type="NCBI Taxonomy" id="8319"/>
    <lineage>
        <taxon>Eukaryota</taxon>
        <taxon>Metazoa</taxon>
        <taxon>Chordata</taxon>
        <taxon>Craniata</taxon>
        <taxon>Vertebrata</taxon>
        <taxon>Euteleostomi</taxon>
        <taxon>Amphibia</taxon>
        <taxon>Batrachia</taxon>
        <taxon>Caudata</taxon>
        <taxon>Salamandroidea</taxon>
        <taxon>Salamandridae</taxon>
        <taxon>Pleurodelinae</taxon>
        <taxon>Pleurodeles</taxon>
    </lineage>
</organism>
<dbReference type="AlphaFoldDB" id="A0AAV7RZY9"/>
<proteinExistence type="predicted"/>
<gene>
    <name evidence="2" type="ORF">NDU88_009971</name>
</gene>
<feature type="region of interest" description="Disordered" evidence="1">
    <location>
        <begin position="90"/>
        <end position="110"/>
    </location>
</feature>
<evidence type="ECO:0000256" key="1">
    <source>
        <dbReference type="SAM" id="MobiDB-lite"/>
    </source>
</evidence>
<protein>
    <submittedName>
        <fullName evidence="2">Uncharacterized protein</fullName>
    </submittedName>
</protein>
<feature type="region of interest" description="Disordered" evidence="1">
    <location>
        <begin position="1"/>
        <end position="70"/>
    </location>
</feature>
<feature type="compositionally biased region" description="Basic and acidic residues" evidence="1">
    <location>
        <begin position="38"/>
        <end position="53"/>
    </location>
</feature>
<evidence type="ECO:0000313" key="3">
    <source>
        <dbReference type="Proteomes" id="UP001066276"/>
    </source>
</evidence>
<dbReference type="Proteomes" id="UP001066276">
    <property type="component" value="Chromosome 5"/>
</dbReference>
<keyword evidence="3" id="KW-1185">Reference proteome</keyword>
<feature type="compositionally biased region" description="Low complexity" evidence="1">
    <location>
        <begin position="20"/>
        <end position="30"/>
    </location>
</feature>
<evidence type="ECO:0000313" key="2">
    <source>
        <dbReference type="EMBL" id="KAJ1157256.1"/>
    </source>
</evidence>
<comment type="caution">
    <text evidence="2">The sequence shown here is derived from an EMBL/GenBank/DDBJ whole genome shotgun (WGS) entry which is preliminary data.</text>
</comment>
<name>A0AAV7RZY9_PLEWA</name>
<feature type="compositionally biased region" description="Basic and acidic residues" evidence="1">
    <location>
        <begin position="98"/>
        <end position="110"/>
    </location>
</feature>
<accession>A0AAV7RZY9</accession>
<dbReference type="EMBL" id="JANPWB010000009">
    <property type="protein sequence ID" value="KAJ1157256.1"/>
    <property type="molecule type" value="Genomic_DNA"/>
</dbReference>
<sequence>MLRRAAGEGPVPRPRPPLAPLRGPAAPPRLWGRTPLSPRERRSPDPAAAERQETPGGLTMRGEPPGFPQTGRKALCWVVAAERWRARLSAPPSWTRPPQRDFKFREMPTF</sequence>
<reference evidence="2" key="1">
    <citation type="journal article" date="2022" name="bioRxiv">
        <title>Sequencing and chromosome-scale assembly of the giantPleurodeles waltlgenome.</title>
        <authorList>
            <person name="Brown T."/>
            <person name="Elewa A."/>
            <person name="Iarovenko S."/>
            <person name="Subramanian E."/>
            <person name="Araus A.J."/>
            <person name="Petzold A."/>
            <person name="Susuki M."/>
            <person name="Suzuki K.-i.T."/>
            <person name="Hayashi T."/>
            <person name="Toyoda A."/>
            <person name="Oliveira C."/>
            <person name="Osipova E."/>
            <person name="Leigh N.D."/>
            <person name="Simon A."/>
            <person name="Yun M.H."/>
        </authorList>
    </citation>
    <scope>NUCLEOTIDE SEQUENCE</scope>
    <source>
        <strain evidence="2">20211129_DDA</strain>
        <tissue evidence="2">Liver</tissue>
    </source>
</reference>